<accession>A0A1T4L446</accession>
<dbReference type="Proteomes" id="UP000190423">
    <property type="component" value="Unassembled WGS sequence"/>
</dbReference>
<sequence>MKKCTVFAATLLVSAAAFSFAQKKNVPDGYGGITLGMTVEQTKDALKKNSDFGYHGDRDVSLLPGENRVLIETDAEAGHTISFLERCWFQFYNDRLYIITINVNREKMDHFSIFDTLCKKYGNPDSVSPEKSVWSDGNITMSLERPLTLKYVDNETFNKLQKKSLVGPSGTEMTRELFLEGL</sequence>
<evidence type="ECO:0008006" key="4">
    <source>
        <dbReference type="Google" id="ProtNLM"/>
    </source>
</evidence>
<keyword evidence="3" id="KW-1185">Reference proteome</keyword>
<name>A0A1T4L446_TREPO</name>
<organism evidence="2 3">
    <name type="scientific">Treponema porcinum</name>
    <dbReference type="NCBI Taxonomy" id="261392"/>
    <lineage>
        <taxon>Bacteria</taxon>
        <taxon>Pseudomonadati</taxon>
        <taxon>Spirochaetota</taxon>
        <taxon>Spirochaetia</taxon>
        <taxon>Spirochaetales</taxon>
        <taxon>Treponemataceae</taxon>
        <taxon>Treponema</taxon>
    </lineage>
</organism>
<reference evidence="2 3" key="1">
    <citation type="submission" date="2017-02" db="EMBL/GenBank/DDBJ databases">
        <authorList>
            <person name="Peterson S.W."/>
        </authorList>
    </citation>
    <scope>NUCLEOTIDE SEQUENCE [LARGE SCALE GENOMIC DNA]</scope>
    <source>
        <strain evidence="2 3">ATCC BAA-908</strain>
    </source>
</reference>
<evidence type="ECO:0000313" key="3">
    <source>
        <dbReference type="Proteomes" id="UP000190423"/>
    </source>
</evidence>
<dbReference type="EMBL" id="FUWG01000010">
    <property type="protein sequence ID" value="SJZ49423.1"/>
    <property type="molecule type" value="Genomic_DNA"/>
</dbReference>
<protein>
    <recommendedName>
        <fullName evidence="4">DUF4468 domain-containing protein</fullName>
    </recommendedName>
</protein>
<evidence type="ECO:0000313" key="2">
    <source>
        <dbReference type="EMBL" id="SJZ49423.1"/>
    </source>
</evidence>
<dbReference type="RefSeq" id="WP_078933357.1">
    <property type="nucleotide sequence ID" value="NZ_FUWG01000010.1"/>
</dbReference>
<dbReference type="AlphaFoldDB" id="A0A1T4L446"/>
<evidence type="ECO:0000256" key="1">
    <source>
        <dbReference type="SAM" id="SignalP"/>
    </source>
</evidence>
<gene>
    <name evidence="2" type="ORF">SAMN02745149_01445</name>
</gene>
<keyword evidence="1" id="KW-0732">Signal</keyword>
<dbReference type="STRING" id="261392.SAMN02745149_01445"/>
<feature type="signal peptide" evidence="1">
    <location>
        <begin position="1"/>
        <end position="21"/>
    </location>
</feature>
<dbReference type="OrthoDB" id="307147at2"/>
<proteinExistence type="predicted"/>
<feature type="chain" id="PRO_5012074898" description="DUF4468 domain-containing protein" evidence="1">
    <location>
        <begin position="22"/>
        <end position="182"/>
    </location>
</feature>
<dbReference type="GeneID" id="78316741"/>